<dbReference type="Pfam" id="PF01239">
    <property type="entry name" value="PPTA"/>
    <property type="match status" value="4"/>
</dbReference>
<protein>
    <recommendedName>
        <fullName evidence="9">Protein farnesyltransferase/geranylgeranyltransferase type-1 subunit alpha</fullName>
        <ecNumber evidence="4">2.5.1.58</ecNumber>
        <ecNumber evidence="3">2.5.1.59</ecNumber>
    </recommendedName>
    <alternativeName>
        <fullName evidence="12">CAAX farnesyltransferase subunit alpha</fullName>
    </alternativeName>
    <alternativeName>
        <fullName evidence="11">FTase-alpha</fullName>
    </alternativeName>
    <alternativeName>
        <fullName evidence="10">Ras proteins prenyltransferase subunit alpha</fullName>
    </alternativeName>
    <alternativeName>
        <fullName evidence="13">Type I protein geranyl-geranyltransferase subunit alpha</fullName>
    </alternativeName>
</protein>
<accession>A0ABR3GAF2</accession>
<evidence type="ECO:0000256" key="5">
    <source>
        <dbReference type="ARBA" id="ARBA00022602"/>
    </source>
</evidence>
<dbReference type="Gene3D" id="1.25.40.120">
    <property type="entry name" value="Protein prenylyltransferase"/>
    <property type="match status" value="1"/>
</dbReference>
<dbReference type="PANTHER" id="PTHR11129">
    <property type="entry name" value="PROTEIN FARNESYLTRANSFERASE ALPHA SUBUNIT/RAB GERANYLGERANYL TRANSFERASE ALPHA SUBUNIT"/>
    <property type="match status" value="1"/>
</dbReference>
<evidence type="ECO:0000313" key="15">
    <source>
        <dbReference type="Proteomes" id="UP001447188"/>
    </source>
</evidence>
<evidence type="ECO:0000256" key="4">
    <source>
        <dbReference type="ARBA" id="ARBA00012702"/>
    </source>
</evidence>
<dbReference type="InterPro" id="IPR002088">
    <property type="entry name" value="Prenyl_trans_a"/>
</dbReference>
<dbReference type="SUPFAM" id="SSF48439">
    <property type="entry name" value="Protein prenylyltransferase"/>
    <property type="match status" value="1"/>
</dbReference>
<comment type="cofactor">
    <cofactor evidence="1">
        <name>Mg(2+)</name>
        <dbReference type="ChEBI" id="CHEBI:18420"/>
    </cofactor>
</comment>
<keyword evidence="6 14" id="KW-0808">Transferase</keyword>
<comment type="caution">
    <text evidence="14">The sequence shown here is derived from an EMBL/GenBank/DDBJ whole genome shotgun (WGS) entry which is preliminary data.</text>
</comment>
<evidence type="ECO:0000256" key="8">
    <source>
        <dbReference type="ARBA" id="ARBA00022842"/>
    </source>
</evidence>
<evidence type="ECO:0000256" key="1">
    <source>
        <dbReference type="ARBA" id="ARBA00001946"/>
    </source>
</evidence>
<proteinExistence type="inferred from homology"/>
<evidence type="ECO:0000313" key="14">
    <source>
        <dbReference type="EMBL" id="KAL0632934.1"/>
    </source>
</evidence>
<evidence type="ECO:0000256" key="9">
    <source>
        <dbReference type="ARBA" id="ARBA00040965"/>
    </source>
</evidence>
<comment type="similarity">
    <text evidence="2">Belongs to the protein prenyltransferase subunit alpha family.</text>
</comment>
<evidence type="ECO:0000256" key="7">
    <source>
        <dbReference type="ARBA" id="ARBA00022737"/>
    </source>
</evidence>
<organism evidence="14 15">
    <name type="scientific">Discina gigas</name>
    <dbReference type="NCBI Taxonomy" id="1032678"/>
    <lineage>
        <taxon>Eukaryota</taxon>
        <taxon>Fungi</taxon>
        <taxon>Dikarya</taxon>
        <taxon>Ascomycota</taxon>
        <taxon>Pezizomycotina</taxon>
        <taxon>Pezizomycetes</taxon>
        <taxon>Pezizales</taxon>
        <taxon>Discinaceae</taxon>
        <taxon>Discina</taxon>
    </lineage>
</organism>
<evidence type="ECO:0000256" key="13">
    <source>
        <dbReference type="ARBA" id="ARBA00043219"/>
    </source>
</evidence>
<evidence type="ECO:0000256" key="2">
    <source>
        <dbReference type="ARBA" id="ARBA00006734"/>
    </source>
</evidence>
<keyword evidence="15" id="KW-1185">Reference proteome</keyword>
<keyword evidence="7" id="KW-0677">Repeat</keyword>
<keyword evidence="5" id="KW-0637">Prenyltransferase</keyword>
<keyword evidence="8" id="KW-0460">Magnesium</keyword>
<gene>
    <name evidence="14" type="primary">RAM2</name>
    <name evidence="14" type="ORF">Q9L58_008163</name>
</gene>
<dbReference type="EC" id="2.5.1.58" evidence="4"/>
<evidence type="ECO:0000256" key="3">
    <source>
        <dbReference type="ARBA" id="ARBA00012700"/>
    </source>
</evidence>
<name>A0ABR3GAF2_9PEZI</name>
<dbReference type="EC" id="2.5.1.59" evidence="3"/>
<evidence type="ECO:0000256" key="11">
    <source>
        <dbReference type="ARBA" id="ARBA00042436"/>
    </source>
</evidence>
<dbReference type="GO" id="GO:0033844">
    <property type="term" value="F:galactose-6-sulfurylase activity"/>
    <property type="evidence" value="ECO:0007669"/>
    <property type="project" value="UniProtKB-EC"/>
</dbReference>
<dbReference type="EMBL" id="JBBBZM010000143">
    <property type="protein sequence ID" value="KAL0632934.1"/>
    <property type="molecule type" value="Genomic_DNA"/>
</dbReference>
<dbReference type="PANTHER" id="PTHR11129:SF1">
    <property type="entry name" value="PROTEIN FARNESYLTRANSFERASE_GERANYLGERANYLTRANSFERASE TYPE-1 SUBUNIT ALPHA"/>
    <property type="match status" value="1"/>
</dbReference>
<dbReference type="PROSITE" id="PS51147">
    <property type="entry name" value="PFTA"/>
    <property type="match status" value="5"/>
</dbReference>
<reference evidence="14 15" key="1">
    <citation type="submission" date="2024-02" db="EMBL/GenBank/DDBJ databases">
        <title>Discinaceae phylogenomics.</title>
        <authorList>
            <person name="Dirks A.C."/>
            <person name="James T.Y."/>
        </authorList>
    </citation>
    <scope>NUCLEOTIDE SEQUENCE [LARGE SCALE GENOMIC DNA]</scope>
    <source>
        <strain evidence="14 15">ACD0624</strain>
    </source>
</reference>
<evidence type="ECO:0000256" key="6">
    <source>
        <dbReference type="ARBA" id="ARBA00022679"/>
    </source>
</evidence>
<evidence type="ECO:0000256" key="12">
    <source>
        <dbReference type="ARBA" id="ARBA00043086"/>
    </source>
</evidence>
<evidence type="ECO:0000256" key="10">
    <source>
        <dbReference type="ARBA" id="ARBA00041392"/>
    </source>
</evidence>
<sequence>MPLYSLDPEWEDVVPLPQDDGVQPLAQIAYTEEYTEAMSYLRAVMAKDEMSERVLKVTEDVIEMNPAHYTVWLYRAKTLFALGKDLVEEKNFLNDMALRHQKNYQIWHHRQLIMDRIDDSTGETEFTVTMFEKDCKNYHVWSYRQWLVRRFDLWDKGEIEYIDTLLEQDVRNNSAWNHRFFVVFGREETVPKDIVDREIRVCEDAIFIAPQNLSPWSYVRGVLKKANLPLSTFEKTASFYAPLDNPDKIRSSHALDILADIYAEKGEQKERALIALDFLAKKYDPIRANYWNYRAGLIKASS</sequence>
<dbReference type="Proteomes" id="UP001447188">
    <property type="component" value="Unassembled WGS sequence"/>
</dbReference>